<reference evidence="2 3" key="1">
    <citation type="submission" date="2012-06" db="EMBL/GenBank/DDBJ databases">
        <title>Complete genome of Terriglobus roseus DSM 18391.</title>
        <authorList>
            <consortium name="US DOE Joint Genome Institute (JGI-PGF)"/>
            <person name="Lucas S."/>
            <person name="Copeland A."/>
            <person name="Lapidus A."/>
            <person name="Glavina del Rio T."/>
            <person name="Dalin E."/>
            <person name="Tice H."/>
            <person name="Bruce D."/>
            <person name="Goodwin L."/>
            <person name="Pitluck S."/>
            <person name="Peters L."/>
            <person name="Mikhailova N."/>
            <person name="Munk A.C.C."/>
            <person name="Kyrpides N."/>
            <person name="Mavromatis K."/>
            <person name="Ivanova N."/>
            <person name="Brettin T."/>
            <person name="Detter J.C."/>
            <person name="Han C."/>
            <person name="Larimer F."/>
            <person name="Land M."/>
            <person name="Hauser L."/>
            <person name="Markowitz V."/>
            <person name="Cheng J.-F."/>
            <person name="Hugenholtz P."/>
            <person name="Woyke T."/>
            <person name="Wu D."/>
            <person name="Brambilla E."/>
            <person name="Klenk H.-P."/>
            <person name="Eisen J.A."/>
        </authorList>
    </citation>
    <scope>NUCLEOTIDE SEQUENCE [LARGE SCALE GENOMIC DNA]</scope>
    <source>
        <strain evidence="3">DSM 18391 / NRRL B-41598 / KBS 63</strain>
    </source>
</reference>
<evidence type="ECO:0000313" key="2">
    <source>
        <dbReference type="EMBL" id="AFL88143.1"/>
    </source>
</evidence>
<protein>
    <recommendedName>
        <fullName evidence="4">Rod binding protein</fullName>
    </recommendedName>
</protein>
<organism evidence="2 3">
    <name type="scientific">Terriglobus roseus (strain DSM 18391 / NRRL B-41598 / KBS 63)</name>
    <dbReference type="NCBI Taxonomy" id="926566"/>
    <lineage>
        <taxon>Bacteria</taxon>
        <taxon>Pseudomonadati</taxon>
        <taxon>Acidobacteriota</taxon>
        <taxon>Terriglobia</taxon>
        <taxon>Terriglobales</taxon>
        <taxon>Acidobacteriaceae</taxon>
        <taxon>Terriglobus</taxon>
    </lineage>
</organism>
<keyword evidence="3" id="KW-1185">Reference proteome</keyword>
<dbReference type="Proteomes" id="UP000006056">
    <property type="component" value="Chromosome"/>
</dbReference>
<dbReference type="HOGENOM" id="CLU_2025622_0_0_0"/>
<accession>I3ZFX5</accession>
<evidence type="ECO:0000313" key="3">
    <source>
        <dbReference type="Proteomes" id="UP000006056"/>
    </source>
</evidence>
<feature type="region of interest" description="Disordered" evidence="1">
    <location>
        <begin position="95"/>
        <end position="122"/>
    </location>
</feature>
<dbReference type="RefSeq" id="WP_014785712.1">
    <property type="nucleotide sequence ID" value="NC_018014.1"/>
</dbReference>
<gene>
    <name evidence="2" type="ordered locus">Terro_1851</name>
</gene>
<proteinExistence type="predicted"/>
<dbReference type="EMBL" id="CP003379">
    <property type="protein sequence ID" value="AFL88143.1"/>
    <property type="molecule type" value="Genomic_DNA"/>
</dbReference>
<evidence type="ECO:0008006" key="4">
    <source>
        <dbReference type="Google" id="ProtNLM"/>
    </source>
</evidence>
<dbReference type="KEGG" id="trs:Terro_1851"/>
<name>I3ZFX5_TERRK</name>
<dbReference type="STRING" id="926566.Terro_1851"/>
<dbReference type="AlphaFoldDB" id="I3ZFX5"/>
<evidence type="ECO:0000256" key="1">
    <source>
        <dbReference type="SAM" id="MobiDB-lite"/>
    </source>
</evidence>
<sequence length="122" mass="12480">MLTSLTAVPGTSDVSVQADNAARHAKLMHAAQQFEAVMLGELMKPLSKSSAVDGEEGEQSGNAMQGYGVEAMAGALAQSGALGFAHRMVAAVEGQYEKSMSEKNTVPAHGSVDAADDPMGGK</sequence>
<dbReference type="OrthoDB" id="129888at2"/>